<evidence type="ECO:0000313" key="8">
    <source>
        <dbReference type="EMBL" id="MDY7229827.1"/>
    </source>
</evidence>
<dbReference type="RefSeq" id="WP_321548547.1">
    <property type="nucleotide sequence ID" value="NZ_JAXIVS010000009.1"/>
</dbReference>
<dbReference type="InterPro" id="IPR002104">
    <property type="entry name" value="Integrase_catalytic"/>
</dbReference>
<evidence type="ECO:0000256" key="4">
    <source>
        <dbReference type="ARBA" id="ARBA00023172"/>
    </source>
</evidence>
<dbReference type="Gene3D" id="1.10.443.10">
    <property type="entry name" value="Intergrase catalytic core"/>
    <property type="match status" value="1"/>
</dbReference>
<evidence type="ECO:0000256" key="2">
    <source>
        <dbReference type="ARBA" id="ARBA00022908"/>
    </source>
</evidence>
<dbReference type="Pfam" id="PF00589">
    <property type="entry name" value="Phage_integrase"/>
    <property type="match status" value="1"/>
</dbReference>
<evidence type="ECO:0000256" key="3">
    <source>
        <dbReference type="ARBA" id="ARBA00023125"/>
    </source>
</evidence>
<dbReference type="InterPro" id="IPR004107">
    <property type="entry name" value="Integrase_SAM-like_N"/>
</dbReference>
<protein>
    <submittedName>
        <fullName evidence="8">Site-specific integrase</fullName>
    </submittedName>
</protein>
<dbReference type="InterPro" id="IPR013762">
    <property type="entry name" value="Integrase-like_cat_sf"/>
</dbReference>
<proteinExistence type="inferred from homology"/>
<evidence type="ECO:0000313" key="9">
    <source>
        <dbReference type="Proteomes" id="UP001291309"/>
    </source>
</evidence>
<dbReference type="Gene3D" id="1.10.150.130">
    <property type="match status" value="1"/>
</dbReference>
<organism evidence="8 9">
    <name type="scientific">Hyalangium rubrum</name>
    <dbReference type="NCBI Taxonomy" id="3103134"/>
    <lineage>
        <taxon>Bacteria</taxon>
        <taxon>Pseudomonadati</taxon>
        <taxon>Myxococcota</taxon>
        <taxon>Myxococcia</taxon>
        <taxon>Myxococcales</taxon>
        <taxon>Cystobacterineae</taxon>
        <taxon>Archangiaceae</taxon>
        <taxon>Hyalangium</taxon>
    </lineage>
</organism>
<reference evidence="8 9" key="1">
    <citation type="submission" date="2023-12" db="EMBL/GenBank/DDBJ databases">
        <title>the genome sequence of Hyalangium sp. s54d21.</title>
        <authorList>
            <person name="Zhang X."/>
        </authorList>
    </citation>
    <scope>NUCLEOTIDE SEQUENCE [LARGE SCALE GENOMIC DNA]</scope>
    <source>
        <strain evidence="9">s54d21</strain>
    </source>
</reference>
<accession>A0ABU5HAL1</accession>
<gene>
    <name evidence="8" type="ORF">SYV04_25770</name>
</gene>
<comment type="similarity">
    <text evidence="1">Belongs to the 'phage' integrase family.</text>
</comment>
<dbReference type="CDD" id="cd00796">
    <property type="entry name" value="INT_Rci_Hp1_C"/>
    <property type="match status" value="1"/>
</dbReference>
<dbReference type="PROSITE" id="PS51900">
    <property type="entry name" value="CB"/>
    <property type="match status" value="1"/>
</dbReference>
<dbReference type="PROSITE" id="PS51898">
    <property type="entry name" value="TYR_RECOMBINASE"/>
    <property type="match status" value="1"/>
</dbReference>
<dbReference type="PANTHER" id="PTHR30349">
    <property type="entry name" value="PHAGE INTEGRASE-RELATED"/>
    <property type="match status" value="1"/>
</dbReference>
<evidence type="ECO:0000256" key="1">
    <source>
        <dbReference type="ARBA" id="ARBA00008857"/>
    </source>
</evidence>
<comment type="caution">
    <text evidence="8">The sequence shown here is derived from an EMBL/GenBank/DDBJ whole genome shotgun (WGS) entry which is preliminary data.</text>
</comment>
<dbReference type="InterPro" id="IPR050090">
    <property type="entry name" value="Tyrosine_recombinase_XerCD"/>
</dbReference>
<keyword evidence="3 5" id="KW-0238">DNA-binding</keyword>
<feature type="domain" description="Tyr recombinase" evidence="6">
    <location>
        <begin position="174"/>
        <end position="351"/>
    </location>
</feature>
<dbReference type="PANTHER" id="PTHR30349:SF64">
    <property type="entry name" value="PROPHAGE INTEGRASE INTD-RELATED"/>
    <property type="match status" value="1"/>
</dbReference>
<evidence type="ECO:0000259" key="6">
    <source>
        <dbReference type="PROSITE" id="PS51898"/>
    </source>
</evidence>
<dbReference type="Pfam" id="PF14659">
    <property type="entry name" value="Phage_int_SAM_3"/>
    <property type="match status" value="1"/>
</dbReference>
<keyword evidence="2" id="KW-0229">DNA integration</keyword>
<feature type="domain" description="Core-binding (CB)" evidence="7">
    <location>
        <begin position="73"/>
        <end position="155"/>
    </location>
</feature>
<dbReference type="Proteomes" id="UP001291309">
    <property type="component" value="Unassembled WGS sequence"/>
</dbReference>
<dbReference type="SUPFAM" id="SSF56349">
    <property type="entry name" value="DNA breaking-rejoining enzymes"/>
    <property type="match status" value="1"/>
</dbReference>
<name>A0ABU5HAL1_9BACT</name>
<dbReference type="EMBL" id="JAXIVS010000009">
    <property type="protein sequence ID" value="MDY7229827.1"/>
    <property type="molecule type" value="Genomic_DNA"/>
</dbReference>
<keyword evidence="9" id="KW-1185">Reference proteome</keyword>
<dbReference type="InterPro" id="IPR011010">
    <property type="entry name" value="DNA_brk_join_enz"/>
</dbReference>
<dbReference type="InterPro" id="IPR044068">
    <property type="entry name" value="CB"/>
</dbReference>
<sequence length="369" mass="41629">MSVRLRKWKTKEARVQEAWWVDVKFQHPDGRVERVRKASPVNTRRGAEQYERELRQALLAGTYNRGTTEPEMPTVGGFIERFLTYSSNNNKASTLAAKQQLLDSHLLPTFGNLKLDRVGKADIETFKAQKRKEGLAPKTINNALTVLRTLFTVAVEQEVLSHALRVKLLKVEKPDFDFLTFEEAERIVSATDPEWRTMVLVGLHTGLRRGELIALQWDALDLVAGRLLVKRNVWRGHFGTPKGGRSREVPLNAVALEALKAHRHLRGAFVFCDVQGTYLKNDACRNALLRASKRAGLRPIGWHTLRHTFASHLVMRGVPLKAVQELLGHASIEMTMRYAHLSPDVKKDAVRALEGHTGGTRYGTGRISQ</sequence>
<keyword evidence="4" id="KW-0233">DNA recombination</keyword>
<evidence type="ECO:0000256" key="5">
    <source>
        <dbReference type="PROSITE-ProRule" id="PRU01248"/>
    </source>
</evidence>
<evidence type="ECO:0000259" key="7">
    <source>
        <dbReference type="PROSITE" id="PS51900"/>
    </source>
</evidence>
<dbReference type="InterPro" id="IPR010998">
    <property type="entry name" value="Integrase_recombinase_N"/>
</dbReference>